<dbReference type="AlphaFoldDB" id="A0A1F7YXR1"/>
<keyword evidence="1" id="KW-1133">Transmembrane helix</keyword>
<evidence type="ECO:0008006" key="4">
    <source>
        <dbReference type="Google" id="ProtNLM"/>
    </source>
</evidence>
<keyword evidence="1" id="KW-0472">Membrane</keyword>
<comment type="caution">
    <text evidence="2">The sequence shown here is derived from an EMBL/GenBank/DDBJ whole genome shotgun (WGS) entry which is preliminary data.</text>
</comment>
<feature type="transmembrane region" description="Helical" evidence="1">
    <location>
        <begin position="117"/>
        <end position="138"/>
    </location>
</feature>
<evidence type="ECO:0000313" key="3">
    <source>
        <dbReference type="Proteomes" id="UP000178870"/>
    </source>
</evidence>
<reference evidence="2 3" key="1">
    <citation type="journal article" date="2016" name="Nat. Commun.">
        <title>Thousands of microbial genomes shed light on interconnected biogeochemical processes in an aquifer system.</title>
        <authorList>
            <person name="Anantharaman K."/>
            <person name="Brown C.T."/>
            <person name="Hug L.A."/>
            <person name="Sharon I."/>
            <person name="Castelle C.J."/>
            <person name="Probst A.J."/>
            <person name="Thomas B.C."/>
            <person name="Singh A."/>
            <person name="Wilkins M.J."/>
            <person name="Karaoz U."/>
            <person name="Brodie E.L."/>
            <person name="Williams K.H."/>
            <person name="Hubbard S.S."/>
            <person name="Banfield J.F."/>
        </authorList>
    </citation>
    <scope>NUCLEOTIDE SEQUENCE [LARGE SCALE GENOMIC DNA]</scope>
</reference>
<sequence length="142" mass="16314">MGNYLFLVFLVPLIMDVVGTVTGQKKEYWSSKYKKYNEAVPFIDIILGINPLLFILVCLVIWIPITYWLTHNLPHPLNLWASLALFAAHATNSTNWLRKTQWNLGIFTGKDKFSMALALIPIAIYLLFIGYIATWGLLQYFS</sequence>
<feature type="transmembrane region" description="Helical" evidence="1">
    <location>
        <begin position="77"/>
        <end position="97"/>
    </location>
</feature>
<dbReference type="EMBL" id="MGGP01000024">
    <property type="protein sequence ID" value="OGM31518.1"/>
    <property type="molecule type" value="Genomic_DNA"/>
</dbReference>
<name>A0A1F7YXR1_9BACT</name>
<accession>A0A1F7YXR1</accession>
<feature type="transmembrane region" description="Helical" evidence="1">
    <location>
        <begin position="6"/>
        <end position="24"/>
    </location>
</feature>
<protein>
    <recommendedName>
        <fullName evidence="4">DUF5658 domain-containing protein</fullName>
    </recommendedName>
</protein>
<keyword evidence="1" id="KW-0812">Transmembrane</keyword>
<dbReference type="Proteomes" id="UP000178870">
    <property type="component" value="Unassembled WGS sequence"/>
</dbReference>
<gene>
    <name evidence="2" type="ORF">A2803_02160</name>
</gene>
<evidence type="ECO:0000256" key="1">
    <source>
        <dbReference type="SAM" id="Phobius"/>
    </source>
</evidence>
<feature type="transmembrane region" description="Helical" evidence="1">
    <location>
        <begin position="45"/>
        <end position="65"/>
    </location>
</feature>
<organism evidence="2 3">
    <name type="scientific">Candidatus Woesebacteria bacterium RIFCSPHIGHO2_01_FULL_44_21</name>
    <dbReference type="NCBI Taxonomy" id="1802503"/>
    <lineage>
        <taxon>Bacteria</taxon>
        <taxon>Candidatus Woeseibacteriota</taxon>
    </lineage>
</organism>
<evidence type="ECO:0000313" key="2">
    <source>
        <dbReference type="EMBL" id="OGM31518.1"/>
    </source>
</evidence>
<proteinExistence type="predicted"/>